<dbReference type="Gene3D" id="3.90.1150.10">
    <property type="entry name" value="Aspartate Aminotransferase, domain 1"/>
    <property type="match status" value="1"/>
</dbReference>
<dbReference type="GO" id="GO:0008483">
    <property type="term" value="F:transaminase activity"/>
    <property type="evidence" value="ECO:0007669"/>
    <property type="project" value="UniProtKB-KW"/>
</dbReference>
<feature type="domain" description="Aminotransferase class V" evidence="2">
    <location>
        <begin position="30"/>
        <end position="435"/>
    </location>
</feature>
<dbReference type="EMBL" id="SPMZ01000082">
    <property type="protein sequence ID" value="NMQ21248.1"/>
    <property type="molecule type" value="Genomic_DNA"/>
</dbReference>
<evidence type="ECO:0000259" key="2">
    <source>
        <dbReference type="Pfam" id="PF00266"/>
    </source>
</evidence>
<evidence type="ECO:0000313" key="3">
    <source>
        <dbReference type="EMBL" id="NMQ21248.1"/>
    </source>
</evidence>
<dbReference type="Pfam" id="PF00266">
    <property type="entry name" value="Aminotran_5"/>
    <property type="match status" value="1"/>
</dbReference>
<protein>
    <submittedName>
        <fullName evidence="3">Aminotransferase class V-fold PLP-dependent enzyme</fullName>
    </submittedName>
</protein>
<dbReference type="InterPro" id="IPR015422">
    <property type="entry name" value="PyrdxlP-dep_Trfase_small"/>
</dbReference>
<dbReference type="Gene3D" id="3.40.640.10">
    <property type="entry name" value="Type I PLP-dependent aspartate aminotransferase-like (Major domain)"/>
    <property type="match status" value="1"/>
</dbReference>
<organism evidence="3 4">
    <name type="scientific">Candidatus Competibacter phosphatis</name>
    <dbReference type="NCBI Taxonomy" id="221280"/>
    <lineage>
        <taxon>Bacteria</taxon>
        <taxon>Pseudomonadati</taxon>
        <taxon>Pseudomonadota</taxon>
        <taxon>Gammaproteobacteria</taxon>
        <taxon>Candidatus Competibacteraceae</taxon>
        <taxon>Candidatus Competibacter</taxon>
    </lineage>
</organism>
<evidence type="ECO:0000313" key="4">
    <source>
        <dbReference type="Proteomes" id="UP000760480"/>
    </source>
</evidence>
<dbReference type="SUPFAM" id="SSF53383">
    <property type="entry name" value="PLP-dependent transferases"/>
    <property type="match status" value="1"/>
</dbReference>
<keyword evidence="3" id="KW-0808">Transferase</keyword>
<dbReference type="PANTHER" id="PTHR43586">
    <property type="entry name" value="CYSTEINE DESULFURASE"/>
    <property type="match status" value="1"/>
</dbReference>
<sequence>MTMAPDTLKWDFIGLDTRYRLADGRVTRRHYLDSAASTLARRGARQVADELLRHYANTHSELHFSARIVGHAYDWAHAQVLKFVQADPERHVAFFAGSGCTALLNRLARTLAARRPERDVVLVSLMEHHANDLPHRRHAGQVVHLPLTGVTPALGMIDLAALERLLEQYRGRVNYLAVSAASNVTGIVNPVHDIAALAHAFGAWVVVDASQSLAHLPLPLSDNGSPDRELDAVVFSGHKLYAPGSPGAAVTRRTLLEDTEPDEVGGGMVDDVRQSDYQVTARFPDREEAGTPNMVGAVQLGAALNLLQRADMTQVHAAEQQQLRRLLAGLSALPGARVYGDLDLQRTPRLGTVAFNLDGLEHGLVAAVLNDYFNVAVRNGCFCAHPYVRELLKPELWTLDVDLDAENAAALLEPWQGMVRASLGLYTRDDDIEALLTGVRELLARPDHYRALYRVDAGGHFRHRTFAAPAETLFDPEAALDRVLARLNASNDML</sequence>
<name>A0ABX1TP71_9GAMM</name>
<keyword evidence="1" id="KW-0663">Pyridoxal phosphate</keyword>
<accession>A0ABX1TP71</accession>
<dbReference type="InterPro" id="IPR015421">
    <property type="entry name" value="PyrdxlP-dep_Trfase_major"/>
</dbReference>
<dbReference type="InterPro" id="IPR015424">
    <property type="entry name" value="PyrdxlP-dep_Trfase"/>
</dbReference>
<evidence type="ECO:0000256" key="1">
    <source>
        <dbReference type="ARBA" id="ARBA00022898"/>
    </source>
</evidence>
<keyword evidence="4" id="KW-1185">Reference proteome</keyword>
<comment type="caution">
    <text evidence="3">The sequence shown here is derived from an EMBL/GenBank/DDBJ whole genome shotgun (WGS) entry which is preliminary data.</text>
</comment>
<dbReference type="InterPro" id="IPR000192">
    <property type="entry name" value="Aminotrans_V_dom"/>
</dbReference>
<gene>
    <name evidence="3" type="ORF">E4P82_19825</name>
</gene>
<dbReference type="PANTHER" id="PTHR43586:SF8">
    <property type="entry name" value="CYSTEINE DESULFURASE 1, CHLOROPLASTIC"/>
    <property type="match status" value="1"/>
</dbReference>
<dbReference type="Proteomes" id="UP000760480">
    <property type="component" value="Unassembled WGS sequence"/>
</dbReference>
<reference evidence="3 4" key="1">
    <citation type="submission" date="2019-03" db="EMBL/GenBank/DDBJ databases">
        <title>Metabolic reconstructions from genomes of highly enriched 'Candidatus Accumulibacter' and 'Candidatus Competibacter' bioreactor populations.</title>
        <authorList>
            <person name="Annavajhala M.K."/>
            <person name="Welles L."/>
            <person name="Abbas B."/>
            <person name="Sorokin D."/>
            <person name="Park H."/>
            <person name="Van Loosdrecht M."/>
            <person name="Chandran K."/>
        </authorList>
    </citation>
    <scope>NUCLEOTIDE SEQUENCE [LARGE SCALE GENOMIC DNA]</scope>
    <source>
        <strain evidence="3 4">SBR_G</strain>
    </source>
</reference>
<proteinExistence type="predicted"/>
<keyword evidence="3" id="KW-0032">Aminotransferase</keyword>